<name>A0A2V3Y7R9_9FIRM</name>
<keyword evidence="2" id="KW-1185">Reference proteome</keyword>
<dbReference type="Proteomes" id="UP000248057">
    <property type="component" value="Unassembled WGS sequence"/>
</dbReference>
<proteinExistence type="predicted"/>
<dbReference type="EMBL" id="QJKD01000003">
    <property type="protein sequence ID" value="PXX55007.1"/>
    <property type="molecule type" value="Genomic_DNA"/>
</dbReference>
<comment type="caution">
    <text evidence="1">The sequence shown here is derived from an EMBL/GenBank/DDBJ whole genome shotgun (WGS) entry which is preliminary data.</text>
</comment>
<accession>A0A2V3Y7R9</accession>
<gene>
    <name evidence="1" type="ORF">DFR60_10357</name>
</gene>
<organism evidence="1 2">
    <name type="scientific">Hungatella effluvii</name>
    <dbReference type="NCBI Taxonomy" id="1096246"/>
    <lineage>
        <taxon>Bacteria</taxon>
        <taxon>Bacillati</taxon>
        <taxon>Bacillota</taxon>
        <taxon>Clostridia</taxon>
        <taxon>Lachnospirales</taxon>
        <taxon>Lachnospiraceae</taxon>
        <taxon>Hungatella</taxon>
    </lineage>
</organism>
<reference evidence="1 2" key="1">
    <citation type="submission" date="2018-05" db="EMBL/GenBank/DDBJ databases">
        <title>Genomic Encyclopedia of Type Strains, Phase IV (KMG-IV): sequencing the most valuable type-strain genomes for metagenomic binning, comparative biology and taxonomic classification.</title>
        <authorList>
            <person name="Goeker M."/>
        </authorList>
    </citation>
    <scope>NUCLEOTIDE SEQUENCE [LARGE SCALE GENOMIC DNA]</scope>
    <source>
        <strain evidence="1 2">DSM 24995</strain>
    </source>
</reference>
<evidence type="ECO:0000313" key="2">
    <source>
        <dbReference type="Proteomes" id="UP000248057"/>
    </source>
</evidence>
<sequence>MATQFLKENKCYIFLNNRNDILTLNLTCVIIYKNSVQGAKSAGADVRFDGIVRKMPFQEKV</sequence>
<dbReference type="AlphaFoldDB" id="A0A2V3Y7R9"/>
<evidence type="ECO:0000313" key="1">
    <source>
        <dbReference type="EMBL" id="PXX55007.1"/>
    </source>
</evidence>
<protein>
    <submittedName>
        <fullName evidence="1">Uncharacterized protein</fullName>
    </submittedName>
</protein>